<evidence type="ECO:0000259" key="5">
    <source>
        <dbReference type="PROSITE" id="PS50949"/>
    </source>
</evidence>
<sequence>MNIPDDAFFTLLDHTLSRRGHETLQRTLYRALREAILQGALAGGSRLPGSRAIATRLNLSRNTINGALEQLAMEGYPAAQSSGNACGDADRLR</sequence>
<dbReference type="GO" id="GO:0003700">
    <property type="term" value="F:DNA-binding transcription factor activity"/>
    <property type="evidence" value="ECO:0007669"/>
    <property type="project" value="InterPro"/>
</dbReference>
<reference evidence="6 7" key="1">
    <citation type="submission" date="2019-03" db="EMBL/GenBank/DDBJ databases">
        <authorList>
            <consortium name="Pathogen Informatics"/>
        </authorList>
    </citation>
    <scope>NUCLEOTIDE SEQUENCE [LARGE SCALE GENOMIC DNA]</scope>
    <source>
        <strain evidence="6 7">NCTC12998</strain>
    </source>
</reference>
<evidence type="ECO:0000313" key="6">
    <source>
        <dbReference type="EMBL" id="VFS94103.1"/>
    </source>
</evidence>
<organism evidence="6 7">
    <name type="scientific">Raoultella planticola</name>
    <name type="common">Klebsiella planticola</name>
    <dbReference type="NCBI Taxonomy" id="575"/>
    <lineage>
        <taxon>Bacteria</taxon>
        <taxon>Pseudomonadati</taxon>
        <taxon>Pseudomonadota</taxon>
        <taxon>Gammaproteobacteria</taxon>
        <taxon>Enterobacterales</taxon>
        <taxon>Enterobacteriaceae</taxon>
        <taxon>Klebsiella/Raoultella group</taxon>
        <taxon>Raoultella</taxon>
    </lineage>
</organism>
<name>A0A485DB00_RAOPL</name>
<keyword evidence="2" id="KW-0805">Transcription regulation</keyword>
<dbReference type="PANTHER" id="PTHR46577">
    <property type="entry name" value="HTH-TYPE TRANSCRIPTIONAL REGULATORY PROTEIN GABR"/>
    <property type="match status" value="1"/>
</dbReference>
<dbReference type="Gene3D" id="1.10.10.10">
    <property type="entry name" value="Winged helix-like DNA-binding domain superfamily/Winged helix DNA-binding domain"/>
    <property type="match status" value="1"/>
</dbReference>
<keyword evidence="3" id="KW-0238">DNA-binding</keyword>
<dbReference type="PROSITE" id="PS50949">
    <property type="entry name" value="HTH_GNTR"/>
    <property type="match status" value="1"/>
</dbReference>
<dbReference type="SUPFAM" id="SSF46785">
    <property type="entry name" value="Winged helix' DNA-binding domain"/>
    <property type="match status" value="1"/>
</dbReference>
<dbReference type="Proteomes" id="UP000345637">
    <property type="component" value="Unassembled WGS sequence"/>
</dbReference>
<keyword evidence="1" id="KW-0663">Pyridoxal phosphate</keyword>
<dbReference type="InterPro" id="IPR036388">
    <property type="entry name" value="WH-like_DNA-bd_sf"/>
</dbReference>
<protein>
    <submittedName>
        <fullName evidence="6">Transcriptional regulators</fullName>
    </submittedName>
</protein>
<evidence type="ECO:0000256" key="2">
    <source>
        <dbReference type="ARBA" id="ARBA00023015"/>
    </source>
</evidence>
<dbReference type="Pfam" id="PF00392">
    <property type="entry name" value="GntR"/>
    <property type="match status" value="1"/>
</dbReference>
<evidence type="ECO:0000313" key="7">
    <source>
        <dbReference type="Proteomes" id="UP000345637"/>
    </source>
</evidence>
<evidence type="ECO:0000256" key="3">
    <source>
        <dbReference type="ARBA" id="ARBA00023125"/>
    </source>
</evidence>
<dbReference type="AlphaFoldDB" id="A0A485DB00"/>
<accession>A0A485DB00</accession>
<dbReference type="EMBL" id="CAADJE010000044">
    <property type="protein sequence ID" value="VFS94103.1"/>
    <property type="molecule type" value="Genomic_DNA"/>
</dbReference>
<dbReference type="InterPro" id="IPR000524">
    <property type="entry name" value="Tscrpt_reg_HTH_GntR"/>
</dbReference>
<dbReference type="GO" id="GO:0003677">
    <property type="term" value="F:DNA binding"/>
    <property type="evidence" value="ECO:0007669"/>
    <property type="project" value="UniProtKB-KW"/>
</dbReference>
<gene>
    <name evidence="6" type="ORF">NCTC12998_07840</name>
</gene>
<dbReference type="InterPro" id="IPR036390">
    <property type="entry name" value="WH_DNA-bd_sf"/>
</dbReference>
<dbReference type="CDD" id="cd07377">
    <property type="entry name" value="WHTH_GntR"/>
    <property type="match status" value="1"/>
</dbReference>
<evidence type="ECO:0000256" key="4">
    <source>
        <dbReference type="ARBA" id="ARBA00023163"/>
    </source>
</evidence>
<keyword evidence="4" id="KW-0804">Transcription</keyword>
<dbReference type="SMART" id="SM00345">
    <property type="entry name" value="HTH_GNTR"/>
    <property type="match status" value="1"/>
</dbReference>
<dbReference type="PRINTS" id="PR00035">
    <property type="entry name" value="HTHGNTR"/>
</dbReference>
<evidence type="ECO:0000256" key="1">
    <source>
        <dbReference type="ARBA" id="ARBA00022898"/>
    </source>
</evidence>
<dbReference type="InterPro" id="IPR051446">
    <property type="entry name" value="HTH_trans_reg/aminotransferase"/>
</dbReference>
<feature type="domain" description="HTH gntR-type" evidence="5">
    <location>
        <begin position="22"/>
        <end position="89"/>
    </location>
</feature>
<proteinExistence type="predicted"/>
<dbReference type="PANTHER" id="PTHR46577:SF1">
    <property type="entry name" value="HTH-TYPE TRANSCRIPTIONAL REGULATORY PROTEIN GABR"/>
    <property type="match status" value="1"/>
</dbReference>